<feature type="compositionally biased region" description="Basic and acidic residues" evidence="5">
    <location>
        <begin position="71"/>
        <end position="95"/>
    </location>
</feature>
<dbReference type="EMBL" id="JASPKZ010008857">
    <property type="protein sequence ID" value="KAJ9578867.1"/>
    <property type="molecule type" value="Genomic_DNA"/>
</dbReference>
<keyword evidence="3" id="KW-0804">Transcription</keyword>
<keyword evidence="7" id="KW-1185">Reference proteome</keyword>
<evidence type="ECO:0000256" key="2">
    <source>
        <dbReference type="ARBA" id="ARBA00022478"/>
    </source>
</evidence>
<feature type="region of interest" description="Disordered" evidence="5">
    <location>
        <begin position="117"/>
        <end position="148"/>
    </location>
</feature>
<comment type="caution">
    <text evidence="6">The sequence shown here is derived from an EMBL/GenBank/DDBJ whole genome shotgun (WGS) entry which is preliminary data.</text>
</comment>
<evidence type="ECO:0008006" key="8">
    <source>
        <dbReference type="Google" id="ProtNLM"/>
    </source>
</evidence>
<accession>A0AAD7ZEU2</accession>
<sequence length="411" mass="44654">MADKRDAKKLPALITGIKLEPGTFDAPPGRLPSFGGRRDLTLGSSGKVGQGLETKSKRVYTPNFNVQRNKNKTDGIKEEHPNSKDKKDRNKNDGKGRKREKTNNFIQLGGVFSEGVAGKTKVSSGRGGGGGGGGGGDKDPSNSFIAKPKLNLQHDKKIDKDEEDMKLKELLRDNFVDDPGMEPDQKYAPIKLPMLSIAKIKSEVKAGVKEEVKTNKMEIAGVKIKQEILDEDEQDVKPKLENGLLADTGTGADTVKMKLPDDLEVCELFESKDPQLIFLQLPDCLPGLKPEDDRAHARPTTSAKPSASETEQSTSANSSENAEIPKHCILKSLSEGCVGKLQILKSGRAKLVFGDVVMNLDMGTQVGFRQDLISVDLEHSSKGGDMINLGPVKTHMVCTPDWESMLSQPVK</sequence>
<dbReference type="InterPro" id="IPR007811">
    <property type="entry name" value="RPC4"/>
</dbReference>
<feature type="compositionally biased region" description="Polar residues" evidence="5">
    <location>
        <begin position="299"/>
        <end position="321"/>
    </location>
</feature>
<organism evidence="6 7">
    <name type="scientific">Diploptera punctata</name>
    <name type="common">Pacific beetle cockroach</name>
    <dbReference type="NCBI Taxonomy" id="6984"/>
    <lineage>
        <taxon>Eukaryota</taxon>
        <taxon>Metazoa</taxon>
        <taxon>Ecdysozoa</taxon>
        <taxon>Arthropoda</taxon>
        <taxon>Hexapoda</taxon>
        <taxon>Insecta</taxon>
        <taxon>Pterygota</taxon>
        <taxon>Neoptera</taxon>
        <taxon>Polyneoptera</taxon>
        <taxon>Dictyoptera</taxon>
        <taxon>Blattodea</taxon>
        <taxon>Blaberoidea</taxon>
        <taxon>Blaberidae</taxon>
        <taxon>Diplopterinae</taxon>
        <taxon>Diploptera</taxon>
    </lineage>
</organism>
<evidence type="ECO:0000313" key="6">
    <source>
        <dbReference type="EMBL" id="KAJ9578867.1"/>
    </source>
</evidence>
<dbReference type="GO" id="GO:0042797">
    <property type="term" value="P:tRNA transcription by RNA polymerase III"/>
    <property type="evidence" value="ECO:0007669"/>
    <property type="project" value="TreeGrafter"/>
</dbReference>
<keyword evidence="4" id="KW-0539">Nucleus</keyword>
<evidence type="ECO:0000256" key="5">
    <source>
        <dbReference type="SAM" id="MobiDB-lite"/>
    </source>
</evidence>
<proteinExistence type="predicted"/>
<dbReference type="GO" id="GO:0005666">
    <property type="term" value="C:RNA polymerase III complex"/>
    <property type="evidence" value="ECO:0007669"/>
    <property type="project" value="InterPro"/>
</dbReference>
<evidence type="ECO:0000313" key="7">
    <source>
        <dbReference type="Proteomes" id="UP001233999"/>
    </source>
</evidence>
<dbReference type="GO" id="GO:0003677">
    <property type="term" value="F:DNA binding"/>
    <property type="evidence" value="ECO:0007669"/>
    <property type="project" value="InterPro"/>
</dbReference>
<protein>
    <recommendedName>
        <fullName evidence="8">DNA-directed RNA polymerase III subunit RPC4</fullName>
    </recommendedName>
</protein>
<reference evidence="6" key="2">
    <citation type="submission" date="2023-05" db="EMBL/GenBank/DDBJ databases">
        <authorList>
            <person name="Fouks B."/>
        </authorList>
    </citation>
    <scope>NUCLEOTIDE SEQUENCE</scope>
    <source>
        <strain evidence="6">Stay&amp;Tobe</strain>
        <tissue evidence="6">Testes</tissue>
    </source>
</reference>
<dbReference type="PANTHER" id="PTHR13408">
    <property type="entry name" value="DNA-DIRECTED RNA POLYMERASE III"/>
    <property type="match status" value="1"/>
</dbReference>
<feature type="region of interest" description="Disordered" evidence="5">
    <location>
        <begin position="289"/>
        <end position="321"/>
    </location>
</feature>
<name>A0AAD7ZEU2_DIPPU</name>
<dbReference type="Pfam" id="PF05132">
    <property type="entry name" value="RNA_pol_Rpc4"/>
    <property type="match status" value="1"/>
</dbReference>
<keyword evidence="2" id="KW-0240">DNA-directed RNA polymerase</keyword>
<feature type="compositionally biased region" description="Gly residues" evidence="5">
    <location>
        <begin position="125"/>
        <end position="135"/>
    </location>
</feature>
<comment type="subcellular location">
    <subcellularLocation>
        <location evidence="1">Nucleus</location>
    </subcellularLocation>
</comment>
<evidence type="ECO:0000256" key="3">
    <source>
        <dbReference type="ARBA" id="ARBA00023163"/>
    </source>
</evidence>
<dbReference type="AlphaFoldDB" id="A0AAD7ZEU2"/>
<dbReference type="PANTHER" id="PTHR13408:SF0">
    <property type="entry name" value="DNA-DIRECTED RNA POLYMERASE III SUBUNIT RPC4"/>
    <property type="match status" value="1"/>
</dbReference>
<feature type="region of interest" description="Disordered" evidence="5">
    <location>
        <begin position="21"/>
        <end position="105"/>
    </location>
</feature>
<reference evidence="6" key="1">
    <citation type="journal article" date="2023" name="IScience">
        <title>Live-bearing cockroach genome reveals convergent evolutionary mechanisms linked to viviparity in insects and beyond.</title>
        <authorList>
            <person name="Fouks B."/>
            <person name="Harrison M.C."/>
            <person name="Mikhailova A.A."/>
            <person name="Marchal E."/>
            <person name="English S."/>
            <person name="Carruthers M."/>
            <person name="Jennings E.C."/>
            <person name="Chiamaka E.L."/>
            <person name="Frigard R.A."/>
            <person name="Pippel M."/>
            <person name="Attardo G.M."/>
            <person name="Benoit J.B."/>
            <person name="Bornberg-Bauer E."/>
            <person name="Tobe S.S."/>
        </authorList>
    </citation>
    <scope>NUCLEOTIDE SEQUENCE</scope>
    <source>
        <strain evidence="6">Stay&amp;Tobe</strain>
    </source>
</reference>
<gene>
    <name evidence="6" type="ORF">L9F63_004926</name>
</gene>
<evidence type="ECO:0000256" key="1">
    <source>
        <dbReference type="ARBA" id="ARBA00004123"/>
    </source>
</evidence>
<dbReference type="Proteomes" id="UP001233999">
    <property type="component" value="Unassembled WGS sequence"/>
</dbReference>
<evidence type="ECO:0000256" key="4">
    <source>
        <dbReference type="ARBA" id="ARBA00023242"/>
    </source>
</evidence>